<keyword evidence="7" id="KW-1185">Reference proteome</keyword>
<name>A0A482VU52_ASBVE</name>
<sequence>MKDSSLTNLTEIDLSMSYDVMKSYKADELLSTTEESIVVRLKKYMEALHIVADQQLAHPDVQNLIHNRSNFDLLMVEAIYPTQMALSWWFKIPFIGMISLDAPSRIHAAIGNPIHPVLYPDYDLPFDKNLTFWERLISTLFLWFMMWYGEYRLHPREDVTIKKYFGNDTPSLSEIQKNMSMLFINVNPIFHNVRPLVPATIQIGGGIHLQKPKALPSDIKEYLDGAKHGFIYFSLGTNVKSASLHQHVKDSILQAFSELPYNILWKFEDEHMSNKPANVKIVTWVPQTAVLAHPNIKAFITQCGLQSMEEAIFYHVPMVGLPFYGDQDIKKIYEKLPICIVMKKCQGWKRLFGGLNM</sequence>
<accession>A0A482VU52</accession>
<evidence type="ECO:0000256" key="3">
    <source>
        <dbReference type="ARBA" id="ARBA00022679"/>
    </source>
</evidence>
<dbReference type="InterPro" id="IPR002213">
    <property type="entry name" value="UDP_glucos_trans"/>
</dbReference>
<evidence type="ECO:0000256" key="4">
    <source>
        <dbReference type="RuleBase" id="RU003718"/>
    </source>
</evidence>
<dbReference type="PROSITE" id="PS00375">
    <property type="entry name" value="UDPGT"/>
    <property type="match status" value="1"/>
</dbReference>
<dbReference type="OrthoDB" id="5835829at2759"/>
<dbReference type="Pfam" id="PF00201">
    <property type="entry name" value="UDPGT"/>
    <property type="match status" value="1"/>
</dbReference>
<dbReference type="InterPro" id="IPR050271">
    <property type="entry name" value="UDP-glycosyltransferase"/>
</dbReference>
<dbReference type="GO" id="GO:0016020">
    <property type="term" value="C:membrane"/>
    <property type="evidence" value="ECO:0007669"/>
    <property type="project" value="UniProtKB-SubCell"/>
</dbReference>
<organism evidence="6 7">
    <name type="scientific">Asbolus verrucosus</name>
    <name type="common">Desert ironclad beetle</name>
    <dbReference type="NCBI Taxonomy" id="1661398"/>
    <lineage>
        <taxon>Eukaryota</taxon>
        <taxon>Metazoa</taxon>
        <taxon>Ecdysozoa</taxon>
        <taxon>Arthropoda</taxon>
        <taxon>Hexapoda</taxon>
        <taxon>Insecta</taxon>
        <taxon>Pterygota</taxon>
        <taxon>Neoptera</taxon>
        <taxon>Endopterygota</taxon>
        <taxon>Coleoptera</taxon>
        <taxon>Polyphaga</taxon>
        <taxon>Cucujiformia</taxon>
        <taxon>Tenebrionidae</taxon>
        <taxon>Pimeliinae</taxon>
        <taxon>Asbolus</taxon>
    </lineage>
</organism>
<dbReference type="GO" id="GO:0015020">
    <property type="term" value="F:glucuronosyltransferase activity"/>
    <property type="evidence" value="ECO:0007669"/>
    <property type="project" value="UniProtKB-EC"/>
</dbReference>
<keyword evidence="3 4" id="KW-0808">Transferase</keyword>
<evidence type="ECO:0000256" key="1">
    <source>
        <dbReference type="ARBA" id="ARBA00009995"/>
    </source>
</evidence>
<dbReference type="Gene3D" id="3.40.50.2000">
    <property type="entry name" value="Glycogen Phosphorylase B"/>
    <property type="match status" value="1"/>
</dbReference>
<protein>
    <recommendedName>
        <fullName evidence="5">UDP-glucuronosyltransferase</fullName>
        <ecNumber evidence="5">2.4.1.17</ecNumber>
    </recommendedName>
</protein>
<evidence type="ECO:0000313" key="6">
    <source>
        <dbReference type="EMBL" id="RZC35969.1"/>
    </source>
</evidence>
<keyword evidence="2 4" id="KW-0328">Glycosyltransferase</keyword>
<dbReference type="EMBL" id="QDEB01066464">
    <property type="protein sequence ID" value="RZC35969.1"/>
    <property type="molecule type" value="Genomic_DNA"/>
</dbReference>
<dbReference type="PANTHER" id="PTHR48043">
    <property type="entry name" value="EG:EG0003.4 PROTEIN-RELATED"/>
    <property type="match status" value="1"/>
</dbReference>
<evidence type="ECO:0000256" key="2">
    <source>
        <dbReference type="ARBA" id="ARBA00022676"/>
    </source>
</evidence>
<dbReference type="SUPFAM" id="SSF53756">
    <property type="entry name" value="UDP-Glycosyltransferase/glycogen phosphorylase"/>
    <property type="match status" value="1"/>
</dbReference>
<evidence type="ECO:0000256" key="5">
    <source>
        <dbReference type="RuleBase" id="RU362059"/>
    </source>
</evidence>
<dbReference type="CDD" id="cd03784">
    <property type="entry name" value="GT1_Gtf-like"/>
    <property type="match status" value="1"/>
</dbReference>
<dbReference type="STRING" id="1661398.A0A482VU52"/>
<dbReference type="Proteomes" id="UP000292052">
    <property type="component" value="Unassembled WGS sequence"/>
</dbReference>
<comment type="subcellular location">
    <subcellularLocation>
        <location evidence="5">Membrane</location>
        <topology evidence="5">Single-pass membrane protein</topology>
    </subcellularLocation>
</comment>
<dbReference type="InterPro" id="IPR035595">
    <property type="entry name" value="UDP_glycos_trans_CS"/>
</dbReference>
<gene>
    <name evidence="6" type="ORF">BDFB_010872</name>
</gene>
<reference evidence="6 7" key="1">
    <citation type="submission" date="2017-03" db="EMBL/GenBank/DDBJ databases">
        <title>Genome of the blue death feigning beetle - Asbolus verrucosus.</title>
        <authorList>
            <person name="Rider S.D."/>
        </authorList>
    </citation>
    <scope>NUCLEOTIDE SEQUENCE [LARGE SCALE GENOMIC DNA]</scope>
    <source>
        <strain evidence="6">Butters</strain>
        <tissue evidence="6">Head and leg muscle</tissue>
    </source>
</reference>
<comment type="catalytic activity">
    <reaction evidence="5">
        <text>glucuronate acceptor + UDP-alpha-D-glucuronate = acceptor beta-D-glucuronoside + UDP + H(+)</text>
        <dbReference type="Rhea" id="RHEA:21032"/>
        <dbReference type="ChEBI" id="CHEBI:15378"/>
        <dbReference type="ChEBI" id="CHEBI:58052"/>
        <dbReference type="ChEBI" id="CHEBI:58223"/>
        <dbReference type="ChEBI" id="CHEBI:132367"/>
        <dbReference type="ChEBI" id="CHEBI:132368"/>
        <dbReference type="EC" id="2.4.1.17"/>
    </reaction>
</comment>
<dbReference type="AlphaFoldDB" id="A0A482VU52"/>
<dbReference type="FunFam" id="3.40.50.2000:FF:000050">
    <property type="entry name" value="UDP-glucuronosyltransferase"/>
    <property type="match status" value="1"/>
</dbReference>
<dbReference type="PANTHER" id="PTHR48043:SF159">
    <property type="entry name" value="EG:EG0003.4 PROTEIN-RELATED"/>
    <property type="match status" value="1"/>
</dbReference>
<comment type="caution">
    <text evidence="6">The sequence shown here is derived from an EMBL/GenBank/DDBJ whole genome shotgun (WGS) entry which is preliminary data.</text>
</comment>
<evidence type="ECO:0000313" key="7">
    <source>
        <dbReference type="Proteomes" id="UP000292052"/>
    </source>
</evidence>
<proteinExistence type="inferred from homology"/>
<comment type="similarity">
    <text evidence="1 4">Belongs to the UDP-glycosyltransferase family.</text>
</comment>
<dbReference type="EC" id="2.4.1.17" evidence="5"/>